<keyword evidence="3" id="KW-1185">Reference proteome</keyword>
<feature type="transmembrane region" description="Helical" evidence="1">
    <location>
        <begin position="43"/>
        <end position="69"/>
    </location>
</feature>
<comment type="caution">
    <text evidence="2">The sequence shown here is derived from an EMBL/GenBank/DDBJ whole genome shotgun (WGS) entry which is preliminary data.</text>
</comment>
<gene>
    <name evidence="2" type="ORF">EAY64_13885</name>
</gene>
<proteinExistence type="predicted"/>
<evidence type="ECO:0008006" key="4">
    <source>
        <dbReference type="Google" id="ProtNLM"/>
    </source>
</evidence>
<accession>A0A454JGA4</accession>
<dbReference type="Pfam" id="PF07332">
    <property type="entry name" value="Phage_holin_3_6"/>
    <property type="match status" value="1"/>
</dbReference>
<reference evidence="2 3" key="1">
    <citation type="submission" date="2018-10" db="EMBL/GenBank/DDBJ databases">
        <title>Draft genome sequence of Aquitalea MWU14-2217 isolated from a wild cranberry bog in Provincetown, Massachusetts.</title>
        <authorList>
            <person name="Ebadzadsahrai G."/>
            <person name="Soby S."/>
        </authorList>
    </citation>
    <scope>NUCLEOTIDE SEQUENCE [LARGE SCALE GENOMIC DNA]</scope>
    <source>
        <strain evidence="2 3">MWU14-2217</strain>
    </source>
</reference>
<keyword evidence="1" id="KW-1133">Transmembrane helix</keyword>
<dbReference type="OrthoDB" id="8595734at2"/>
<sequence>MSDSPRQTPRPGSIRSLLGGVFSLLLTRFELFLLEAEEHKDNLLFSLLLGGLALILLLIGLLSALLLVLVLTPAAYRPAVLSCLTLASVLGAVGLLWQLKRRAYRSRAPFADTVAEVRKDWDSLSGRR</sequence>
<evidence type="ECO:0000313" key="3">
    <source>
        <dbReference type="Proteomes" id="UP000274139"/>
    </source>
</evidence>
<keyword evidence="1" id="KW-0472">Membrane</keyword>
<organism evidence="2 3">
    <name type="scientific">Aquitalea palustris</name>
    <dbReference type="NCBI Taxonomy" id="2480983"/>
    <lineage>
        <taxon>Bacteria</taxon>
        <taxon>Pseudomonadati</taxon>
        <taxon>Pseudomonadota</taxon>
        <taxon>Betaproteobacteria</taxon>
        <taxon>Neisseriales</taxon>
        <taxon>Chromobacteriaceae</taxon>
        <taxon>Aquitalea</taxon>
    </lineage>
</organism>
<evidence type="ECO:0000256" key="1">
    <source>
        <dbReference type="SAM" id="Phobius"/>
    </source>
</evidence>
<keyword evidence="1" id="KW-0812">Transmembrane</keyword>
<dbReference type="EMBL" id="RFAR01000057">
    <property type="protein sequence ID" value="RMC95323.1"/>
    <property type="molecule type" value="Genomic_DNA"/>
</dbReference>
<dbReference type="RefSeq" id="WP_103525346.1">
    <property type="nucleotide sequence ID" value="NZ_JAIZDC010000006.1"/>
</dbReference>
<dbReference type="InterPro" id="IPR009937">
    <property type="entry name" value="Phage_holin_3_6"/>
</dbReference>
<feature type="transmembrane region" description="Helical" evidence="1">
    <location>
        <begin position="75"/>
        <end position="97"/>
    </location>
</feature>
<dbReference type="Proteomes" id="UP000274139">
    <property type="component" value="Unassembled WGS sequence"/>
</dbReference>
<dbReference type="AlphaFoldDB" id="A0A454JGA4"/>
<name>A0A454JGA4_9NEIS</name>
<protein>
    <recommendedName>
        <fullName evidence="4">Phage holin family protein</fullName>
    </recommendedName>
</protein>
<evidence type="ECO:0000313" key="2">
    <source>
        <dbReference type="EMBL" id="RMC95323.1"/>
    </source>
</evidence>